<dbReference type="SMART" id="SM01209">
    <property type="entry name" value="GARS_A"/>
    <property type="match status" value="1"/>
</dbReference>
<evidence type="ECO:0000256" key="12">
    <source>
        <dbReference type="ARBA" id="ARBA00023211"/>
    </source>
</evidence>
<dbReference type="InterPro" id="IPR011761">
    <property type="entry name" value="ATP-grasp"/>
</dbReference>
<dbReference type="InterPro" id="IPR000115">
    <property type="entry name" value="PRibGlycinamide_synth"/>
</dbReference>
<proteinExistence type="inferred from homology"/>
<feature type="domain" description="ATP-grasp" evidence="17">
    <location>
        <begin position="107"/>
        <end position="313"/>
    </location>
</feature>
<evidence type="ECO:0000256" key="15">
    <source>
        <dbReference type="ARBA" id="ARBA00042864"/>
    </source>
</evidence>
<dbReference type="EMBL" id="UOEY01000035">
    <property type="protein sequence ID" value="VAW37031.1"/>
    <property type="molecule type" value="Genomic_DNA"/>
</dbReference>
<evidence type="ECO:0000259" key="17">
    <source>
        <dbReference type="PROSITE" id="PS50975"/>
    </source>
</evidence>
<evidence type="ECO:0000256" key="8">
    <source>
        <dbReference type="ARBA" id="ARBA00022741"/>
    </source>
</evidence>
<dbReference type="EC" id="6.3.4.13" evidence="4"/>
<evidence type="ECO:0000256" key="1">
    <source>
        <dbReference type="ARBA" id="ARBA00001936"/>
    </source>
</evidence>
<dbReference type="SUPFAM" id="SSF51246">
    <property type="entry name" value="Rudiment single hybrid motif"/>
    <property type="match status" value="1"/>
</dbReference>
<dbReference type="GO" id="GO:0004637">
    <property type="term" value="F:phosphoribosylamine-glycine ligase activity"/>
    <property type="evidence" value="ECO:0007669"/>
    <property type="project" value="UniProtKB-EC"/>
</dbReference>
<dbReference type="PROSITE" id="PS50975">
    <property type="entry name" value="ATP_GRASP"/>
    <property type="match status" value="1"/>
</dbReference>
<dbReference type="GO" id="GO:0005524">
    <property type="term" value="F:ATP binding"/>
    <property type="evidence" value="ECO:0007669"/>
    <property type="project" value="UniProtKB-KW"/>
</dbReference>
<evidence type="ECO:0000256" key="14">
    <source>
        <dbReference type="ARBA" id="ARBA00042242"/>
    </source>
</evidence>
<protein>
    <recommendedName>
        <fullName evidence="5">Phosphoribosylamine--glycine ligase</fullName>
        <ecNumber evidence="4">6.3.4.13</ecNumber>
    </recommendedName>
    <alternativeName>
        <fullName evidence="16">GARS</fullName>
    </alternativeName>
    <alternativeName>
        <fullName evidence="14">Glycinamide ribonucleotide synthetase</fullName>
    </alternativeName>
    <alternativeName>
        <fullName evidence="15">Phosphoribosylglycinamide synthetase</fullName>
    </alternativeName>
</protein>
<gene>
    <name evidence="18" type="ORF">MNBD_DELTA04-63</name>
</gene>
<keyword evidence="7" id="KW-0479">Metal-binding</keyword>
<dbReference type="InterPro" id="IPR011054">
    <property type="entry name" value="Rudment_hybrid_motif"/>
</dbReference>
<dbReference type="Gene3D" id="3.40.50.1970">
    <property type="match status" value="1"/>
</dbReference>
<dbReference type="FunFam" id="3.40.50.20:FF:000006">
    <property type="entry name" value="Phosphoribosylamine--glycine ligase, chloroplastic"/>
    <property type="match status" value="1"/>
</dbReference>
<dbReference type="NCBIfam" id="TIGR00877">
    <property type="entry name" value="purD"/>
    <property type="match status" value="1"/>
</dbReference>
<dbReference type="FunFam" id="3.30.1490.20:FF:000006">
    <property type="entry name" value="phosphoribosylamine--glycine ligase, chloroplastic-like"/>
    <property type="match status" value="1"/>
</dbReference>
<keyword evidence="8" id="KW-0547">Nucleotide-binding</keyword>
<evidence type="ECO:0000256" key="10">
    <source>
        <dbReference type="ARBA" id="ARBA00022840"/>
    </source>
</evidence>
<dbReference type="Pfam" id="PF02844">
    <property type="entry name" value="GARS_N"/>
    <property type="match status" value="1"/>
</dbReference>
<dbReference type="GO" id="GO:0009113">
    <property type="term" value="P:purine nucleobase biosynthetic process"/>
    <property type="evidence" value="ECO:0007669"/>
    <property type="project" value="InterPro"/>
</dbReference>
<dbReference type="InterPro" id="IPR016185">
    <property type="entry name" value="PreATP-grasp_dom_sf"/>
</dbReference>
<dbReference type="PROSITE" id="PS00184">
    <property type="entry name" value="GARS"/>
    <property type="match status" value="1"/>
</dbReference>
<dbReference type="FunFam" id="3.30.470.20:FF:000031">
    <property type="entry name" value="Phosphoribosylamine--glycine ligase"/>
    <property type="match status" value="1"/>
</dbReference>
<evidence type="ECO:0000256" key="5">
    <source>
        <dbReference type="ARBA" id="ARBA00020605"/>
    </source>
</evidence>
<dbReference type="InterPro" id="IPR020560">
    <property type="entry name" value="PRibGlycinamide_synth_C-dom"/>
</dbReference>
<dbReference type="SUPFAM" id="SSF52440">
    <property type="entry name" value="PreATP-grasp domain"/>
    <property type="match status" value="1"/>
</dbReference>
<organism evidence="18">
    <name type="scientific">hydrothermal vent metagenome</name>
    <dbReference type="NCBI Taxonomy" id="652676"/>
    <lineage>
        <taxon>unclassified sequences</taxon>
        <taxon>metagenomes</taxon>
        <taxon>ecological metagenomes</taxon>
    </lineage>
</organism>
<evidence type="ECO:0000256" key="6">
    <source>
        <dbReference type="ARBA" id="ARBA00022598"/>
    </source>
</evidence>
<dbReference type="InterPro" id="IPR013815">
    <property type="entry name" value="ATP_grasp_subdomain_1"/>
</dbReference>
<dbReference type="Gene3D" id="3.30.470.20">
    <property type="entry name" value="ATP-grasp fold, B domain"/>
    <property type="match status" value="1"/>
</dbReference>
<dbReference type="Gene3D" id="3.40.50.20">
    <property type="match status" value="1"/>
</dbReference>
<sequence length="590" mass="62190">MRILVIGSGGREHALVWKLRQSPRVTAIYCAPGNAGIRKLASCVDLAAGDIEELAAFAVAENIDLTVVGPEDPLTRGIVDVFEKKGLRIFGPSAAAAELERSKVFTKDFLKKYSIPSAAYQVFTKRGAAKKYIDSIGAPCVVKADGLAAGKGVILARTTAEAKKAVDLIMKDKAFGPAGNKVVVEEFLQGEEVSFIAFTDGTTVLPLPSSQDHKAIFDGDKGPNTGGMGAYSPAPVLTEALSRRIMDEVMLPTIRGMAAEGRHYKGMLYAGMMIDGERLSVLEFNCRFGDPECQPLLMRLRSDLVDVMEAVIEGRLETIELDIDPRPTVCVVMASRGYPAKYDTGKPITGLVKAGKMKDVVVFHAGTAVKNRRIVTAGGRVLGVTAIGADIGAAIARAYEAVGVIRWDGCTYRTDIGHRALKRLENREAPVVGIVMGSGSDLPVMQAAADFLQSLGIRHEMIVSSAHRTPEQTAEYARTAAGRGLRVIIAGAGMAAHLAGVIAAQTLLPVIGVPIDASPLNGLDALLSTVQMPPGIPVATMGIGAPGAKNAAVLAARILGLSDAGIKAGLGEFRRKMAGQVAKMNDDLGK</sequence>
<evidence type="ECO:0000313" key="18">
    <source>
        <dbReference type="EMBL" id="VAW37031.1"/>
    </source>
</evidence>
<keyword evidence="11" id="KW-0460">Magnesium</keyword>
<evidence type="ECO:0000256" key="13">
    <source>
        <dbReference type="ARBA" id="ARBA00038345"/>
    </source>
</evidence>
<keyword evidence="10" id="KW-0067">ATP-binding</keyword>
<dbReference type="InterPro" id="IPR020559">
    <property type="entry name" value="PRibGlycinamide_synth_CS"/>
</dbReference>
<dbReference type="InterPro" id="IPR037123">
    <property type="entry name" value="PRibGlycinamide_synth_C_sf"/>
</dbReference>
<evidence type="ECO:0000256" key="16">
    <source>
        <dbReference type="ARBA" id="ARBA00079592"/>
    </source>
</evidence>
<evidence type="ECO:0000256" key="4">
    <source>
        <dbReference type="ARBA" id="ARBA00013255"/>
    </source>
</evidence>
<dbReference type="PANTHER" id="PTHR43472:SF1">
    <property type="entry name" value="PHOSPHORIBOSYLAMINE--GLYCINE LIGASE, CHLOROPLASTIC"/>
    <property type="match status" value="1"/>
</dbReference>
<dbReference type="InterPro" id="IPR020561">
    <property type="entry name" value="PRibGlycinamid_synth_ATP-grasp"/>
</dbReference>
<comment type="similarity">
    <text evidence="13">Belongs to the GARS family.</text>
</comment>
<evidence type="ECO:0000256" key="3">
    <source>
        <dbReference type="ARBA" id="ARBA00005174"/>
    </source>
</evidence>
<dbReference type="InterPro" id="IPR020562">
    <property type="entry name" value="PRibGlycinamide_synth_N"/>
</dbReference>
<dbReference type="InterPro" id="IPR033747">
    <property type="entry name" value="PurE_ClassI"/>
</dbReference>
<dbReference type="UniPathway" id="UPA00074">
    <property type="reaction ID" value="UER00125"/>
</dbReference>
<dbReference type="Pfam" id="PF01071">
    <property type="entry name" value="GARS_A"/>
    <property type="match status" value="1"/>
</dbReference>
<reference evidence="18" key="1">
    <citation type="submission" date="2018-06" db="EMBL/GenBank/DDBJ databases">
        <authorList>
            <person name="Zhirakovskaya E."/>
        </authorList>
    </citation>
    <scope>NUCLEOTIDE SEQUENCE</scope>
</reference>
<dbReference type="AlphaFoldDB" id="A0A3B0V202"/>
<dbReference type="HAMAP" id="MF_01929">
    <property type="entry name" value="PurE_classI"/>
    <property type="match status" value="1"/>
</dbReference>
<dbReference type="Pfam" id="PF02843">
    <property type="entry name" value="GARS_C"/>
    <property type="match status" value="1"/>
</dbReference>
<evidence type="ECO:0000256" key="2">
    <source>
        <dbReference type="ARBA" id="ARBA00001946"/>
    </source>
</evidence>
<keyword evidence="9" id="KW-0658">Purine biosynthesis</keyword>
<evidence type="ECO:0000256" key="11">
    <source>
        <dbReference type="ARBA" id="ARBA00022842"/>
    </source>
</evidence>
<evidence type="ECO:0000256" key="7">
    <source>
        <dbReference type="ARBA" id="ARBA00022723"/>
    </source>
</evidence>
<comment type="cofactor">
    <cofactor evidence="1">
        <name>Mn(2+)</name>
        <dbReference type="ChEBI" id="CHEBI:29035"/>
    </cofactor>
</comment>
<comment type="pathway">
    <text evidence="3">Purine metabolism; IMP biosynthesis via de novo pathway; N(1)-(5-phospho-D-ribosyl)glycinamide from 5-phospho-alpha-D-ribose 1-diphosphate: step 2/2.</text>
</comment>
<comment type="cofactor">
    <cofactor evidence="2">
        <name>Mg(2+)</name>
        <dbReference type="ChEBI" id="CHEBI:18420"/>
    </cofactor>
</comment>
<dbReference type="HAMAP" id="MF_00138">
    <property type="entry name" value="GARS"/>
    <property type="match status" value="1"/>
</dbReference>
<keyword evidence="6 18" id="KW-0436">Ligase</keyword>
<dbReference type="SUPFAM" id="SSF56059">
    <property type="entry name" value="Glutathione synthetase ATP-binding domain-like"/>
    <property type="match status" value="1"/>
</dbReference>
<dbReference type="InterPro" id="IPR000031">
    <property type="entry name" value="PurE_dom"/>
</dbReference>
<name>A0A3B0V202_9ZZZZ</name>
<keyword evidence="12" id="KW-0464">Manganese</keyword>
<dbReference type="NCBIfam" id="TIGR01162">
    <property type="entry name" value="purE"/>
    <property type="match status" value="1"/>
</dbReference>
<accession>A0A3B0V202</accession>
<dbReference type="GO" id="GO:0046872">
    <property type="term" value="F:metal ion binding"/>
    <property type="evidence" value="ECO:0007669"/>
    <property type="project" value="UniProtKB-KW"/>
</dbReference>
<dbReference type="Gene3D" id="3.90.600.10">
    <property type="entry name" value="Phosphoribosylglycinamide synthetase, C-terminal domain"/>
    <property type="match status" value="1"/>
</dbReference>
<dbReference type="SMART" id="SM01210">
    <property type="entry name" value="GARS_C"/>
    <property type="match status" value="1"/>
</dbReference>
<dbReference type="PANTHER" id="PTHR43472">
    <property type="entry name" value="PHOSPHORIBOSYLAMINE--GLYCINE LIGASE"/>
    <property type="match status" value="1"/>
</dbReference>
<dbReference type="GO" id="GO:0006189">
    <property type="term" value="P:'de novo' IMP biosynthetic process"/>
    <property type="evidence" value="ECO:0007669"/>
    <property type="project" value="UniProtKB-UniPathway"/>
</dbReference>
<dbReference type="FunFam" id="3.90.600.10:FF:000001">
    <property type="entry name" value="Trifunctional purine biosynthetic protein adenosine-3"/>
    <property type="match status" value="1"/>
</dbReference>
<dbReference type="Pfam" id="PF00731">
    <property type="entry name" value="AIRC"/>
    <property type="match status" value="1"/>
</dbReference>
<dbReference type="SUPFAM" id="SSF52255">
    <property type="entry name" value="N5-CAIR mutase (phosphoribosylaminoimidazole carboxylase, PurE)"/>
    <property type="match status" value="1"/>
</dbReference>
<dbReference type="Gene3D" id="3.30.1490.20">
    <property type="entry name" value="ATP-grasp fold, A domain"/>
    <property type="match status" value="1"/>
</dbReference>
<evidence type="ECO:0000256" key="9">
    <source>
        <dbReference type="ARBA" id="ARBA00022755"/>
    </source>
</evidence>
<dbReference type="SMART" id="SM01001">
    <property type="entry name" value="AIRC"/>
    <property type="match status" value="1"/>
</dbReference>